<dbReference type="AlphaFoldDB" id="A0ABD2B2B4"/>
<dbReference type="Proteomes" id="UP001607302">
    <property type="component" value="Unassembled WGS sequence"/>
</dbReference>
<keyword evidence="2" id="KW-1185">Reference proteome</keyword>
<evidence type="ECO:0000313" key="2">
    <source>
        <dbReference type="Proteomes" id="UP001607302"/>
    </source>
</evidence>
<comment type="caution">
    <text evidence="1">The sequence shown here is derived from an EMBL/GenBank/DDBJ whole genome shotgun (WGS) entry which is preliminary data.</text>
</comment>
<proteinExistence type="predicted"/>
<reference evidence="1 2" key="1">
    <citation type="journal article" date="2024" name="Ann. Entomol. Soc. Am.">
        <title>Genomic analyses of the southern and eastern yellowjacket wasps (Hymenoptera: Vespidae) reveal evolutionary signatures of social life.</title>
        <authorList>
            <person name="Catto M.A."/>
            <person name="Caine P.B."/>
            <person name="Orr S.E."/>
            <person name="Hunt B.G."/>
            <person name="Goodisman M.A.D."/>
        </authorList>
    </citation>
    <scope>NUCLEOTIDE SEQUENCE [LARGE SCALE GENOMIC DNA]</scope>
    <source>
        <strain evidence="1">233</strain>
        <tissue evidence="1">Head and thorax</tissue>
    </source>
</reference>
<gene>
    <name evidence="1" type="ORF">V1478_007106</name>
</gene>
<name>A0ABD2B2B4_VESSQ</name>
<evidence type="ECO:0000313" key="1">
    <source>
        <dbReference type="EMBL" id="KAL2726828.1"/>
    </source>
</evidence>
<accession>A0ABD2B2B4</accession>
<protein>
    <submittedName>
        <fullName evidence="1">Uncharacterized protein</fullName>
    </submittedName>
</protein>
<sequence length="112" mass="12836">MIFIHKYKAFPKVQENIILNETFVFKMRYCSLKSAKNYMSIYRKYYRPRSHRVEVAACGDPQTLLFITTTTIKNQSNGVISTLRRIQVSNVKIAAPSVTAYSGTNLHLAELS</sequence>
<organism evidence="1 2">
    <name type="scientific">Vespula squamosa</name>
    <name type="common">Southern yellow jacket</name>
    <name type="synonym">Wasp</name>
    <dbReference type="NCBI Taxonomy" id="30214"/>
    <lineage>
        <taxon>Eukaryota</taxon>
        <taxon>Metazoa</taxon>
        <taxon>Ecdysozoa</taxon>
        <taxon>Arthropoda</taxon>
        <taxon>Hexapoda</taxon>
        <taxon>Insecta</taxon>
        <taxon>Pterygota</taxon>
        <taxon>Neoptera</taxon>
        <taxon>Endopterygota</taxon>
        <taxon>Hymenoptera</taxon>
        <taxon>Apocrita</taxon>
        <taxon>Aculeata</taxon>
        <taxon>Vespoidea</taxon>
        <taxon>Vespidae</taxon>
        <taxon>Vespinae</taxon>
        <taxon>Vespula</taxon>
    </lineage>
</organism>
<dbReference type="EMBL" id="JAUDFV010000133">
    <property type="protein sequence ID" value="KAL2726828.1"/>
    <property type="molecule type" value="Genomic_DNA"/>
</dbReference>